<evidence type="ECO:0000313" key="1">
    <source>
        <dbReference type="EMBL" id="KAA1416402.1"/>
    </source>
</evidence>
<dbReference type="Gene3D" id="1.25.40.10">
    <property type="entry name" value="Tetratricopeptide repeat domain"/>
    <property type="match status" value="1"/>
</dbReference>
<dbReference type="RefSeq" id="WP_149729943.1">
    <property type="nucleotide sequence ID" value="NZ_VUJV01000007.1"/>
</dbReference>
<dbReference type="InterPro" id="IPR011990">
    <property type="entry name" value="TPR-like_helical_dom_sf"/>
</dbReference>
<comment type="caution">
    <text evidence="1">The sequence shown here is derived from an EMBL/GenBank/DDBJ whole genome shotgun (WGS) entry which is preliminary data.</text>
</comment>
<accession>A0A5B1L712</accession>
<protein>
    <recommendedName>
        <fullName evidence="3">Tetratricopeptide repeat protein</fullName>
    </recommendedName>
</protein>
<dbReference type="EMBL" id="VUJV01000007">
    <property type="protein sequence ID" value="KAA1416402.1"/>
    <property type="molecule type" value="Genomic_DNA"/>
</dbReference>
<proteinExistence type="predicted"/>
<evidence type="ECO:0000313" key="2">
    <source>
        <dbReference type="Proteomes" id="UP000325003"/>
    </source>
</evidence>
<keyword evidence="2" id="KW-1185">Reference proteome</keyword>
<reference evidence="1 2" key="2">
    <citation type="submission" date="2019-09" db="EMBL/GenBank/DDBJ databases">
        <authorList>
            <person name="Jin C."/>
        </authorList>
    </citation>
    <scope>NUCLEOTIDE SEQUENCE [LARGE SCALE GENOMIC DNA]</scope>
    <source>
        <strain evidence="1 2">BN130099</strain>
    </source>
</reference>
<dbReference type="AlphaFoldDB" id="A0A5B1L712"/>
<organism evidence="1 2">
    <name type="scientific">Nocardioides humilatus</name>
    <dbReference type="NCBI Taxonomy" id="2607660"/>
    <lineage>
        <taxon>Bacteria</taxon>
        <taxon>Bacillati</taxon>
        <taxon>Actinomycetota</taxon>
        <taxon>Actinomycetes</taxon>
        <taxon>Propionibacteriales</taxon>
        <taxon>Nocardioidaceae</taxon>
        <taxon>Nocardioides</taxon>
    </lineage>
</organism>
<dbReference type="SUPFAM" id="SSF48452">
    <property type="entry name" value="TPR-like"/>
    <property type="match status" value="1"/>
</dbReference>
<reference evidence="1 2" key="1">
    <citation type="submission" date="2019-09" db="EMBL/GenBank/DDBJ databases">
        <title>Nocardioides panacisoli sp. nov., isolated from the soil of a ginseng field.</title>
        <authorList>
            <person name="Cho C."/>
        </authorList>
    </citation>
    <scope>NUCLEOTIDE SEQUENCE [LARGE SCALE GENOMIC DNA]</scope>
    <source>
        <strain evidence="1 2">BN130099</strain>
    </source>
</reference>
<name>A0A5B1L712_9ACTN</name>
<dbReference type="Proteomes" id="UP000325003">
    <property type="component" value="Unassembled WGS sequence"/>
</dbReference>
<evidence type="ECO:0008006" key="3">
    <source>
        <dbReference type="Google" id="ProtNLM"/>
    </source>
</evidence>
<sequence>MASAAGDYQAALGHYERELLEARIMDTEVDLEVCEANVAEALIDVGRPEDALPHAVNAVRMASAPGAHRRALLTTLARVQTMLGDHDAALATALEIQVELIASGRSREQIDSELAEVNRAVRVPAWGGGTADLPRPPSRRID</sequence>
<gene>
    <name evidence="1" type="ORF">F0U44_18990</name>
</gene>